<proteinExistence type="inferred from homology"/>
<keyword evidence="4" id="KW-0479">Metal-binding</keyword>
<dbReference type="Pfam" id="PF02799">
    <property type="entry name" value="NMT_C"/>
    <property type="match status" value="1"/>
</dbReference>
<dbReference type="Pfam" id="PF01233">
    <property type="entry name" value="NMT"/>
    <property type="match status" value="1"/>
</dbReference>
<accession>A0ABQ8FAE2</accession>
<feature type="compositionally biased region" description="Polar residues" evidence="16">
    <location>
        <begin position="42"/>
        <end position="55"/>
    </location>
</feature>
<dbReference type="SUPFAM" id="SSF55729">
    <property type="entry name" value="Acyl-CoA N-acyltransferases (Nat)"/>
    <property type="match status" value="2"/>
</dbReference>
<evidence type="ECO:0000259" key="17">
    <source>
        <dbReference type="Pfam" id="PF01233"/>
    </source>
</evidence>
<evidence type="ECO:0000256" key="14">
    <source>
        <dbReference type="RuleBase" id="RU004178"/>
    </source>
</evidence>
<dbReference type="InterPro" id="IPR022677">
    <property type="entry name" value="NMT_C"/>
</dbReference>
<dbReference type="Proteomes" id="UP001648503">
    <property type="component" value="Unassembled WGS sequence"/>
</dbReference>
<dbReference type="PANTHER" id="PTHR11377">
    <property type="entry name" value="N-MYRISTOYL TRANSFERASE"/>
    <property type="match status" value="1"/>
</dbReference>
<dbReference type="InterPro" id="IPR013246">
    <property type="entry name" value="SAGA_su_Sgf11"/>
</dbReference>
<evidence type="ECO:0000256" key="15">
    <source>
        <dbReference type="RuleBase" id="RU261113"/>
    </source>
</evidence>
<feature type="domain" description="Glycylpeptide N-tetradecanoyltransferase N-terminal" evidence="17">
    <location>
        <begin position="366"/>
        <end position="524"/>
    </location>
</feature>
<evidence type="ECO:0000256" key="13">
    <source>
        <dbReference type="RuleBase" id="RU000586"/>
    </source>
</evidence>
<dbReference type="InterPro" id="IPR000903">
    <property type="entry name" value="NMT"/>
</dbReference>
<comment type="similarity">
    <text evidence="15">Belongs to the SGF11 family.</text>
</comment>
<comment type="function">
    <text evidence="13">Adds a myristoyl group to the N-terminal glycine residue of certain cellular proteins.</text>
</comment>
<evidence type="ECO:0000256" key="1">
    <source>
        <dbReference type="ARBA" id="ARBA00004123"/>
    </source>
</evidence>
<evidence type="ECO:0000256" key="6">
    <source>
        <dbReference type="ARBA" id="ARBA00022833"/>
    </source>
</evidence>
<evidence type="ECO:0000256" key="2">
    <source>
        <dbReference type="ARBA" id="ARBA00009469"/>
    </source>
</evidence>
<evidence type="ECO:0000256" key="16">
    <source>
        <dbReference type="SAM" id="MobiDB-lite"/>
    </source>
</evidence>
<comment type="similarity">
    <text evidence="2 14">Belongs to the NMT family.</text>
</comment>
<organism evidence="19 20">
    <name type="scientific">Batrachochytrium salamandrivorans</name>
    <dbReference type="NCBI Taxonomy" id="1357716"/>
    <lineage>
        <taxon>Eukaryota</taxon>
        <taxon>Fungi</taxon>
        <taxon>Fungi incertae sedis</taxon>
        <taxon>Chytridiomycota</taxon>
        <taxon>Chytridiomycota incertae sedis</taxon>
        <taxon>Chytridiomycetes</taxon>
        <taxon>Rhizophydiales</taxon>
        <taxon>Rhizophydiales incertae sedis</taxon>
        <taxon>Batrachochytrium</taxon>
    </lineage>
</organism>
<name>A0ABQ8FAE2_9FUNG</name>
<keyword evidence="3 13" id="KW-0808">Transferase</keyword>
<feature type="region of interest" description="Disordered" evidence="16">
    <location>
        <begin position="31"/>
        <end position="55"/>
    </location>
</feature>
<dbReference type="Gene3D" id="3.40.630.170">
    <property type="match status" value="1"/>
</dbReference>
<gene>
    <name evidence="19" type="ORF">BASA50_006309</name>
</gene>
<dbReference type="PANTHER" id="PTHR11377:SF5">
    <property type="entry name" value="GLYCYLPEPTIDE N-TETRADECANOYLTRANSFERASE"/>
    <property type="match status" value="1"/>
</dbReference>
<evidence type="ECO:0000256" key="8">
    <source>
        <dbReference type="ARBA" id="ARBA00023015"/>
    </source>
</evidence>
<evidence type="ECO:0000256" key="4">
    <source>
        <dbReference type="ARBA" id="ARBA00022723"/>
    </source>
</evidence>
<dbReference type="EC" id="2.3.1.97" evidence="13"/>
<sequence>MSACTSTPTASKPRKQSIGVHGTFIKREDSVLPPTDAGLATPTMNSGGSNPSASTSILTSMSDASKDILTMSLWDDILGEYLMEILFDVHRGAKLDRGPCQVCHTSCRKYISASGLDIFGTNPSQTNGERYECSNCQHWFPSVRFAPHLEKCLGLGRTSSRVASRKIASSERQSSPVAGINNDSDTDREFNLDKKRKQRRPSPVRKAPLKKSKSDVPVSNHQFIKKVRLSKPHGVTGHASSQIRTRSPLATHSTSGRTGRGDPPPPKDSVPATADSVQSTAAVDDHAGASTDNVDPAPTAAAVQDAASVSRIEQIMNKLAMLQMLKAPREEALIKKQPKEDMSQYKFWSTQPVPRTDENIVKDGIIDPNRPAEEIQQEPYPLHKEFEWASLNLENEQEIRDVYQLLSANYVEDDDATLRFDYSAEFLKWALMPPGWRSDWHIGVRVKTSKKLVGFIGAIPANVSVRTNRLNMVEINFLCVHKKLRSKRLAPVLIKEITRRVNLTGVFQAAYTAGVYLPTPVSTCRYYHRSLNPKKLVETGFSYVPRNMTMARMIRLYKMPEETKIPGLRQMVPADVPQVKKLLEKYLSRFELYHKMTDEEVAHWILPVDKVMFSYVVHDDKKKKITDMVSFYSLPSTVIGNPTHSHIHAAYLFHYAPAGMGEDPKRVQMLINDALILAKKAGFDVFNCLEFMDNHSFLDELKFGKGNGELNFYLYNYRSKEIDRKKIALFMV</sequence>
<evidence type="ECO:0000256" key="11">
    <source>
        <dbReference type="ARBA" id="ARBA00023242"/>
    </source>
</evidence>
<evidence type="ECO:0000256" key="3">
    <source>
        <dbReference type="ARBA" id="ARBA00022679"/>
    </source>
</evidence>
<keyword evidence="7" id="KW-0156">Chromatin regulator</keyword>
<keyword evidence="20" id="KW-1185">Reference proteome</keyword>
<evidence type="ECO:0000256" key="10">
    <source>
        <dbReference type="ARBA" id="ARBA00023163"/>
    </source>
</evidence>
<feature type="compositionally biased region" description="Polar residues" evidence="16">
    <location>
        <begin position="238"/>
        <end position="257"/>
    </location>
</feature>
<evidence type="ECO:0000256" key="7">
    <source>
        <dbReference type="ARBA" id="ARBA00022853"/>
    </source>
</evidence>
<comment type="catalytic activity">
    <reaction evidence="13">
        <text>N-terminal glycyl-[protein] + tetradecanoyl-CoA = N-tetradecanoylglycyl-[protein] + CoA + H(+)</text>
        <dbReference type="Rhea" id="RHEA:15521"/>
        <dbReference type="Rhea" id="RHEA-COMP:12666"/>
        <dbReference type="Rhea" id="RHEA-COMP:12667"/>
        <dbReference type="ChEBI" id="CHEBI:15378"/>
        <dbReference type="ChEBI" id="CHEBI:57287"/>
        <dbReference type="ChEBI" id="CHEBI:57385"/>
        <dbReference type="ChEBI" id="CHEBI:64723"/>
        <dbReference type="ChEBI" id="CHEBI:133050"/>
        <dbReference type="EC" id="2.3.1.97"/>
    </reaction>
</comment>
<comment type="subcellular location">
    <subcellularLocation>
        <location evidence="1 15">Nucleus</location>
    </subcellularLocation>
</comment>
<evidence type="ECO:0000256" key="5">
    <source>
        <dbReference type="ARBA" id="ARBA00022771"/>
    </source>
</evidence>
<keyword evidence="9 15" id="KW-0010">Activator</keyword>
<dbReference type="InterPro" id="IPR022678">
    <property type="entry name" value="NMT_CS"/>
</dbReference>
<keyword evidence="12 13" id="KW-0012">Acyltransferase</keyword>
<feature type="domain" description="Glycylpeptide N-tetradecanoyltransferase C-terminal" evidence="18">
    <location>
        <begin position="538"/>
        <end position="724"/>
    </location>
</feature>
<evidence type="ECO:0000256" key="9">
    <source>
        <dbReference type="ARBA" id="ARBA00023159"/>
    </source>
</evidence>
<feature type="region of interest" description="Disordered" evidence="16">
    <location>
        <begin position="164"/>
        <end position="299"/>
    </location>
</feature>
<comment type="caution">
    <text evidence="19">The sequence shown here is derived from an EMBL/GenBank/DDBJ whole genome shotgun (WGS) entry which is preliminary data.</text>
</comment>
<evidence type="ECO:0000256" key="12">
    <source>
        <dbReference type="ARBA" id="ARBA00023315"/>
    </source>
</evidence>
<protein>
    <recommendedName>
        <fullName evidence="13 15">Multifunctional fusion protein</fullName>
    </recommendedName>
    <domain>
        <recommendedName>
            <fullName evidence="13">Glycylpeptide N-tetradecanoyltransferase</fullName>
            <ecNumber evidence="13">2.3.1.97</ecNumber>
        </recommendedName>
    </domain>
    <domain>
        <recommendedName>
            <fullName evidence="15">SAGA-associated factor 11</fullName>
        </recommendedName>
    </domain>
</protein>
<dbReference type="InterPro" id="IPR022676">
    <property type="entry name" value="NMT_N"/>
</dbReference>
<keyword evidence="10" id="KW-0804">Transcription</keyword>
<reference evidence="19 20" key="1">
    <citation type="submission" date="2021-02" db="EMBL/GenBank/DDBJ databases">
        <title>Variation within the Batrachochytrium salamandrivorans European outbreak.</title>
        <authorList>
            <person name="Kelly M."/>
            <person name="Pasmans F."/>
            <person name="Shea T.P."/>
            <person name="Munoz J.F."/>
            <person name="Carranza S."/>
            <person name="Cuomo C.A."/>
            <person name="Martel A."/>
        </authorList>
    </citation>
    <scope>NUCLEOTIDE SEQUENCE [LARGE SCALE GENOMIC DNA]</scope>
    <source>
        <strain evidence="19 20">AMFP18/2</strain>
    </source>
</reference>
<dbReference type="InterPro" id="IPR016181">
    <property type="entry name" value="Acyl_CoA_acyltransferase"/>
</dbReference>
<feature type="compositionally biased region" description="Basic residues" evidence="16">
    <location>
        <begin position="194"/>
        <end position="211"/>
    </location>
</feature>
<dbReference type="EMBL" id="JAFCIX010000328">
    <property type="protein sequence ID" value="KAH6594835.1"/>
    <property type="molecule type" value="Genomic_DNA"/>
</dbReference>
<keyword evidence="8" id="KW-0805">Transcription regulation</keyword>
<keyword evidence="6" id="KW-0862">Zinc</keyword>
<keyword evidence="5" id="KW-0863">Zinc-finger</keyword>
<evidence type="ECO:0000313" key="19">
    <source>
        <dbReference type="EMBL" id="KAH6594835.1"/>
    </source>
</evidence>
<dbReference type="PROSITE" id="PS00975">
    <property type="entry name" value="NMT_1"/>
    <property type="match status" value="1"/>
</dbReference>
<keyword evidence="11" id="KW-0539">Nucleus</keyword>
<evidence type="ECO:0000259" key="18">
    <source>
        <dbReference type="Pfam" id="PF02799"/>
    </source>
</evidence>
<evidence type="ECO:0000313" key="20">
    <source>
        <dbReference type="Proteomes" id="UP001648503"/>
    </source>
</evidence>
<dbReference type="Pfam" id="PF08209">
    <property type="entry name" value="Sgf11"/>
    <property type="match status" value="1"/>
</dbReference>